<dbReference type="InterPro" id="IPR037523">
    <property type="entry name" value="VOC_core"/>
</dbReference>
<name>A0A918UJL1_9SPHN</name>
<dbReference type="InterPro" id="IPR004360">
    <property type="entry name" value="Glyas_Fos-R_dOase_dom"/>
</dbReference>
<keyword evidence="11" id="KW-1185">Reference proteome</keyword>
<protein>
    <submittedName>
        <fullName evidence="10">Biphenyl-2,3-diol 1,2-dioxygenase III</fullName>
    </submittedName>
</protein>
<evidence type="ECO:0000313" key="10">
    <source>
        <dbReference type="EMBL" id="GGZ15196.1"/>
    </source>
</evidence>
<keyword evidence="7 8" id="KW-0408">Iron</keyword>
<keyword evidence="5 8" id="KW-0223">Dioxygenase</keyword>
<keyword evidence="4 8" id="KW-0058">Aromatic hydrocarbons catabolism</keyword>
<proteinExistence type="inferred from homology"/>
<dbReference type="Pfam" id="PF00903">
    <property type="entry name" value="Glyoxalase"/>
    <property type="match status" value="1"/>
</dbReference>
<dbReference type="InterPro" id="IPR000486">
    <property type="entry name" value="Xdiol_ring_cleave_dOase_1/2"/>
</dbReference>
<evidence type="ECO:0000256" key="5">
    <source>
        <dbReference type="ARBA" id="ARBA00022964"/>
    </source>
</evidence>
<dbReference type="PROSITE" id="PS00082">
    <property type="entry name" value="EXTRADIOL_DIOXYGENAS"/>
    <property type="match status" value="1"/>
</dbReference>
<dbReference type="GO" id="GO:0051213">
    <property type="term" value="F:dioxygenase activity"/>
    <property type="evidence" value="ECO:0007669"/>
    <property type="project" value="UniProtKB-KW"/>
</dbReference>
<accession>A0A918UJL1</accession>
<dbReference type="Proteomes" id="UP000648075">
    <property type="component" value="Unassembled WGS sequence"/>
</dbReference>
<organism evidence="10 11">
    <name type="scientific">Novosphingobium colocasiae</name>
    <dbReference type="NCBI Taxonomy" id="1256513"/>
    <lineage>
        <taxon>Bacteria</taxon>
        <taxon>Pseudomonadati</taxon>
        <taxon>Pseudomonadota</taxon>
        <taxon>Alphaproteobacteria</taxon>
        <taxon>Sphingomonadales</taxon>
        <taxon>Sphingomonadaceae</taxon>
        <taxon>Novosphingobium</taxon>
    </lineage>
</organism>
<keyword evidence="3" id="KW-0479">Metal-binding</keyword>
<dbReference type="AlphaFoldDB" id="A0A918UJL1"/>
<evidence type="ECO:0000256" key="1">
    <source>
        <dbReference type="ARBA" id="ARBA00001954"/>
    </source>
</evidence>
<evidence type="ECO:0000313" key="11">
    <source>
        <dbReference type="Proteomes" id="UP000648075"/>
    </source>
</evidence>
<comment type="cofactor">
    <cofactor evidence="1 8">
        <name>Fe(2+)</name>
        <dbReference type="ChEBI" id="CHEBI:29033"/>
    </cofactor>
</comment>
<dbReference type="Gene3D" id="3.10.180.10">
    <property type="entry name" value="2,3-Dihydroxybiphenyl 1,2-Dioxygenase, domain 1"/>
    <property type="match status" value="1"/>
</dbReference>
<evidence type="ECO:0000256" key="8">
    <source>
        <dbReference type="RuleBase" id="RU000683"/>
    </source>
</evidence>
<feature type="domain" description="VOC" evidence="9">
    <location>
        <begin position="20"/>
        <end position="137"/>
    </location>
</feature>
<gene>
    <name evidence="10" type="ORF">GCM10011614_32650</name>
</gene>
<comment type="similarity">
    <text evidence="2 8">Belongs to the extradiol ring-cleavage dioxygenase family.</text>
</comment>
<evidence type="ECO:0000256" key="6">
    <source>
        <dbReference type="ARBA" id="ARBA00023002"/>
    </source>
</evidence>
<dbReference type="GO" id="GO:0008198">
    <property type="term" value="F:ferrous iron binding"/>
    <property type="evidence" value="ECO:0007669"/>
    <property type="project" value="InterPro"/>
</dbReference>
<reference evidence="10" key="1">
    <citation type="journal article" date="2014" name="Int. J. Syst. Evol. Microbiol.">
        <title>Complete genome sequence of Corynebacterium casei LMG S-19264T (=DSM 44701T), isolated from a smear-ripened cheese.</title>
        <authorList>
            <consortium name="US DOE Joint Genome Institute (JGI-PGF)"/>
            <person name="Walter F."/>
            <person name="Albersmeier A."/>
            <person name="Kalinowski J."/>
            <person name="Ruckert C."/>
        </authorList>
    </citation>
    <scope>NUCLEOTIDE SEQUENCE</scope>
    <source>
        <strain evidence="10">KCTC 32255</strain>
    </source>
</reference>
<evidence type="ECO:0000256" key="2">
    <source>
        <dbReference type="ARBA" id="ARBA00008784"/>
    </source>
</evidence>
<dbReference type="SUPFAM" id="SSF54593">
    <property type="entry name" value="Glyoxalase/Bleomycin resistance protein/Dihydroxybiphenyl dioxygenase"/>
    <property type="match status" value="1"/>
</dbReference>
<evidence type="ECO:0000256" key="7">
    <source>
        <dbReference type="ARBA" id="ARBA00023004"/>
    </source>
</evidence>
<sequence>MSELDSPTAKGGSRQGLPKYIAHFVVRTSRFAESVSWYKAFFDADVVYSRDGLTFLTWDDEHHRIAIIGQPDLADFAKNVAGVDHVAFSMPDLNDLVAAYKRLKSAGMTPTYSINHGPTTSLYYTDPDGVMVELQVDNIAFPGGARAFFDSKEFTENPIGVFFDPDELAARVEAGEDHLQLLTRPAGPVPAIA</sequence>
<comment type="caution">
    <text evidence="10">The sequence shown here is derived from an EMBL/GenBank/DDBJ whole genome shotgun (WGS) entry which is preliminary data.</text>
</comment>
<evidence type="ECO:0000256" key="4">
    <source>
        <dbReference type="ARBA" id="ARBA00022797"/>
    </source>
</evidence>
<reference evidence="10" key="2">
    <citation type="submission" date="2020-09" db="EMBL/GenBank/DDBJ databases">
        <authorList>
            <person name="Sun Q."/>
            <person name="Kim S."/>
        </authorList>
    </citation>
    <scope>NUCLEOTIDE SEQUENCE</scope>
    <source>
        <strain evidence="10">KCTC 32255</strain>
    </source>
</reference>
<evidence type="ECO:0000256" key="3">
    <source>
        <dbReference type="ARBA" id="ARBA00022723"/>
    </source>
</evidence>
<dbReference type="PROSITE" id="PS51819">
    <property type="entry name" value="VOC"/>
    <property type="match status" value="1"/>
</dbReference>
<evidence type="ECO:0000259" key="9">
    <source>
        <dbReference type="PROSITE" id="PS51819"/>
    </source>
</evidence>
<dbReference type="EMBL" id="BMZA01000020">
    <property type="protein sequence ID" value="GGZ15196.1"/>
    <property type="molecule type" value="Genomic_DNA"/>
</dbReference>
<keyword evidence="6 8" id="KW-0560">Oxidoreductase</keyword>
<dbReference type="InterPro" id="IPR029068">
    <property type="entry name" value="Glyas_Bleomycin-R_OHBP_Dase"/>
</dbReference>
<dbReference type="RefSeq" id="WP_189622361.1">
    <property type="nucleotide sequence ID" value="NZ_BMZA01000020.1"/>
</dbReference>